<comment type="caution">
    <text evidence="4">The sequence shown here is derived from an EMBL/GenBank/DDBJ whole genome shotgun (WGS) entry which is preliminary data.</text>
</comment>
<feature type="chain" id="PRO_5046456359" description="YdgH/BhsA/McbA-like domain-containing protein" evidence="2">
    <location>
        <begin position="22"/>
        <end position="93"/>
    </location>
</feature>
<evidence type="ECO:0000313" key="4">
    <source>
        <dbReference type="EMBL" id="GKX63951.1"/>
    </source>
</evidence>
<reference evidence="4" key="1">
    <citation type="submission" date="2022-06" db="EMBL/GenBank/DDBJ databases">
        <title>Draft genome sequences of Pragia fontium str. JCM24417.</title>
        <authorList>
            <person name="Wakabayashi Y."/>
            <person name="Kojima K."/>
        </authorList>
    </citation>
    <scope>NUCLEOTIDE SEQUENCE</scope>
    <source>
        <strain evidence="4">JCM 24417</strain>
    </source>
</reference>
<dbReference type="SUPFAM" id="SSF159871">
    <property type="entry name" value="YdgH-like"/>
    <property type="match status" value="1"/>
</dbReference>
<dbReference type="RefSeq" id="WP_047781686.1">
    <property type="nucleotide sequence ID" value="NZ_BRLJ01000007.1"/>
</dbReference>
<dbReference type="Proteomes" id="UP001059610">
    <property type="component" value="Unassembled WGS sequence"/>
</dbReference>
<sequence>MKVFAILCAMFLAFCINTAYAITEVINTDQVEKMNLQSMGVIAETVRADTLDEAVKAIETKAEKQGALYYRIIGARSYDTSPYWRISAQLYKK</sequence>
<accession>A0ABQ5LK01</accession>
<keyword evidence="5" id="KW-1185">Reference proteome</keyword>
<feature type="domain" description="YdgH/BhsA/McbA-like" evidence="3">
    <location>
        <begin position="36"/>
        <end position="92"/>
    </location>
</feature>
<protein>
    <recommendedName>
        <fullName evidence="3">YdgH/BhsA/McbA-like domain-containing protein</fullName>
    </recommendedName>
</protein>
<keyword evidence="1 2" id="KW-0732">Signal</keyword>
<evidence type="ECO:0000256" key="2">
    <source>
        <dbReference type="SAM" id="SignalP"/>
    </source>
</evidence>
<evidence type="ECO:0000256" key="1">
    <source>
        <dbReference type="ARBA" id="ARBA00022729"/>
    </source>
</evidence>
<proteinExistence type="predicted"/>
<evidence type="ECO:0000313" key="5">
    <source>
        <dbReference type="Proteomes" id="UP001059610"/>
    </source>
</evidence>
<organism evidence="4 5">
    <name type="scientific">Pragia fontium</name>
    <dbReference type="NCBI Taxonomy" id="82985"/>
    <lineage>
        <taxon>Bacteria</taxon>
        <taxon>Pseudomonadati</taxon>
        <taxon>Pseudomonadota</taxon>
        <taxon>Gammaproteobacteria</taxon>
        <taxon>Enterobacterales</taxon>
        <taxon>Budviciaceae</taxon>
        <taxon>Pragia</taxon>
    </lineage>
</organism>
<dbReference type="InterPro" id="IPR025543">
    <property type="entry name" value="Dodecin-like"/>
</dbReference>
<dbReference type="InterPro" id="IPR010854">
    <property type="entry name" value="YdgH/BhsA/McbA-like_dom"/>
</dbReference>
<dbReference type="EMBL" id="BRLJ01000007">
    <property type="protein sequence ID" value="GKX63951.1"/>
    <property type="molecule type" value="Genomic_DNA"/>
</dbReference>
<evidence type="ECO:0000259" key="3">
    <source>
        <dbReference type="Pfam" id="PF07338"/>
    </source>
</evidence>
<dbReference type="Pfam" id="PF07338">
    <property type="entry name" value="YdgH_BhsA-like"/>
    <property type="match status" value="1"/>
</dbReference>
<dbReference type="Gene3D" id="3.30.1660.10">
    <property type="entry name" value="Flavin-binding protein dodecin"/>
    <property type="match status" value="1"/>
</dbReference>
<feature type="signal peptide" evidence="2">
    <location>
        <begin position="1"/>
        <end position="21"/>
    </location>
</feature>
<gene>
    <name evidence="4" type="ORF">SOASR032_25200</name>
</gene>
<dbReference type="InterPro" id="IPR036275">
    <property type="entry name" value="YdgH-like_sf"/>
</dbReference>
<name>A0ABQ5LK01_9GAMM</name>